<dbReference type="AlphaFoldDB" id="A0AAD9YSE6"/>
<feature type="compositionally biased region" description="Basic and acidic residues" evidence="1">
    <location>
        <begin position="248"/>
        <end position="262"/>
    </location>
</feature>
<reference evidence="2" key="1">
    <citation type="submission" date="2023-02" db="EMBL/GenBank/DDBJ databases">
        <title>Colletotrichum kahawae CIFC_Que2 genome sequencing and assembly.</title>
        <authorList>
            <person name="Baroncelli R."/>
        </authorList>
    </citation>
    <scope>NUCLEOTIDE SEQUENCE</scope>
    <source>
        <strain evidence="2">CIFC_Que2</strain>
    </source>
</reference>
<keyword evidence="3" id="KW-1185">Reference proteome</keyword>
<evidence type="ECO:0000313" key="3">
    <source>
        <dbReference type="Proteomes" id="UP001281614"/>
    </source>
</evidence>
<accession>A0AAD9YSE6</accession>
<dbReference type="Proteomes" id="UP001281614">
    <property type="component" value="Unassembled WGS sequence"/>
</dbReference>
<protein>
    <submittedName>
        <fullName evidence="2">Uncharacterized protein</fullName>
    </submittedName>
</protein>
<organism evidence="2 3">
    <name type="scientific">Colletotrichum kahawae</name>
    <name type="common">Coffee berry disease fungus</name>
    <dbReference type="NCBI Taxonomy" id="34407"/>
    <lineage>
        <taxon>Eukaryota</taxon>
        <taxon>Fungi</taxon>
        <taxon>Dikarya</taxon>
        <taxon>Ascomycota</taxon>
        <taxon>Pezizomycotina</taxon>
        <taxon>Sordariomycetes</taxon>
        <taxon>Hypocreomycetidae</taxon>
        <taxon>Glomerellales</taxon>
        <taxon>Glomerellaceae</taxon>
        <taxon>Colletotrichum</taxon>
        <taxon>Colletotrichum gloeosporioides species complex</taxon>
    </lineage>
</organism>
<gene>
    <name evidence="2" type="ORF">CKAH01_12400</name>
</gene>
<proteinExistence type="predicted"/>
<evidence type="ECO:0000313" key="2">
    <source>
        <dbReference type="EMBL" id="KAK2776484.1"/>
    </source>
</evidence>
<evidence type="ECO:0000256" key="1">
    <source>
        <dbReference type="SAM" id="MobiDB-lite"/>
    </source>
</evidence>
<sequence length="276" mass="29750">MTLNRYFGGLAGAPAAITSAFRSVSSFPLLSASVRWTICVRRQLPALFRLASVSSPALYLAIRWPLRRPGLAEPTSRAAVGSAWAFRVGCEAVVYFTIHYPSRSSLRFKDKELGIVPEASEDQAQGRRVTTFSVILPRTLRIFTTLLAGWVMDCGQGYQGSMAWLGCSAKKLWEAGGPRDYVVASKGPVLNSHSIPARSSIASGAGAWSKLYAVAFACYKPNSTGQSHALSSRLAAPLRSLTPPPNTRLEHDPQGRPGKPHDATGTLLLLADHRTA</sequence>
<name>A0AAD9YSE6_COLKA</name>
<feature type="region of interest" description="Disordered" evidence="1">
    <location>
        <begin position="240"/>
        <end position="264"/>
    </location>
</feature>
<dbReference type="EMBL" id="VYYT01000027">
    <property type="protein sequence ID" value="KAK2776484.1"/>
    <property type="molecule type" value="Genomic_DNA"/>
</dbReference>
<comment type="caution">
    <text evidence="2">The sequence shown here is derived from an EMBL/GenBank/DDBJ whole genome shotgun (WGS) entry which is preliminary data.</text>
</comment>